<gene>
    <name evidence="2" type="ORF">BIW53_08625</name>
</gene>
<dbReference type="InterPro" id="IPR013976">
    <property type="entry name" value="HDOD"/>
</dbReference>
<feature type="domain" description="HDOD" evidence="1">
    <location>
        <begin position="18"/>
        <end position="213"/>
    </location>
</feature>
<dbReference type="AlphaFoldDB" id="A0A1S1N935"/>
<dbReference type="SUPFAM" id="SSF109604">
    <property type="entry name" value="HD-domain/PDEase-like"/>
    <property type="match status" value="1"/>
</dbReference>
<dbReference type="EMBL" id="MNAN01000028">
    <property type="protein sequence ID" value="OHU95874.1"/>
    <property type="molecule type" value="Genomic_DNA"/>
</dbReference>
<dbReference type="PANTHER" id="PTHR33525">
    <property type="match status" value="1"/>
</dbReference>
<dbReference type="STRING" id="327939.BIW53_08625"/>
<dbReference type="RefSeq" id="WP_070991444.1">
    <property type="nucleotide sequence ID" value="NZ_CBCSHD010000001.1"/>
</dbReference>
<accession>A0A1S1N935</accession>
<sequence length="284" mass="32102">MINIDDKIINDITSGFNLPPKPELLEQLQEAIKQPEPELTHIAELIATDLSTSATVLKVINSPTYGMSRSITDIKQAVMFLGLDSVTQLVTSCLLQQSFEQHTCCISLERFWDTSSEIAAIATLIGNKVKSQVPSENLHMLGLFHDAGIPAMAVKYFDYVKVLEIANNSLDTPLTQFEEQAYNTDHTIVGYFLASGWHLPKPICQLILRHHDLEFLSSPQDQESLLSYATLKMAENLVHTQKRFRDTPDWLHIKSDVLATLELDEDDYQDILEDTVDYFGERFS</sequence>
<proteinExistence type="predicted"/>
<dbReference type="PANTHER" id="PTHR33525:SF6">
    <property type="entry name" value="HDOD DOMAIN-CONTAINING PROTEIN"/>
    <property type="match status" value="1"/>
</dbReference>
<dbReference type="OrthoDB" id="9784953at2"/>
<protein>
    <recommendedName>
        <fullName evidence="1">HDOD domain-containing protein</fullName>
    </recommendedName>
</protein>
<organism evidence="2 3">
    <name type="scientific">Pseudoalteromonas byunsanensis</name>
    <dbReference type="NCBI Taxonomy" id="327939"/>
    <lineage>
        <taxon>Bacteria</taxon>
        <taxon>Pseudomonadati</taxon>
        <taxon>Pseudomonadota</taxon>
        <taxon>Gammaproteobacteria</taxon>
        <taxon>Alteromonadales</taxon>
        <taxon>Pseudoalteromonadaceae</taxon>
        <taxon>Pseudoalteromonas</taxon>
    </lineage>
</organism>
<dbReference type="Pfam" id="PF08668">
    <property type="entry name" value="HDOD"/>
    <property type="match status" value="1"/>
</dbReference>
<evidence type="ECO:0000313" key="2">
    <source>
        <dbReference type="EMBL" id="OHU95874.1"/>
    </source>
</evidence>
<dbReference type="PROSITE" id="PS51833">
    <property type="entry name" value="HDOD"/>
    <property type="match status" value="1"/>
</dbReference>
<keyword evidence="3" id="KW-1185">Reference proteome</keyword>
<dbReference type="InterPro" id="IPR052340">
    <property type="entry name" value="RNase_Y/CdgJ"/>
</dbReference>
<dbReference type="Proteomes" id="UP000180253">
    <property type="component" value="Unassembled WGS sequence"/>
</dbReference>
<dbReference type="Gene3D" id="1.10.3210.10">
    <property type="entry name" value="Hypothetical protein af1432"/>
    <property type="match status" value="1"/>
</dbReference>
<name>A0A1S1N935_9GAMM</name>
<comment type="caution">
    <text evidence="2">The sequence shown here is derived from an EMBL/GenBank/DDBJ whole genome shotgun (WGS) entry which is preliminary data.</text>
</comment>
<evidence type="ECO:0000313" key="3">
    <source>
        <dbReference type="Proteomes" id="UP000180253"/>
    </source>
</evidence>
<evidence type="ECO:0000259" key="1">
    <source>
        <dbReference type="PROSITE" id="PS51833"/>
    </source>
</evidence>
<reference evidence="2 3" key="1">
    <citation type="submission" date="2016-10" db="EMBL/GenBank/DDBJ databases">
        <title>Pseudoalteromonas amylolytica sp. nov., isolated from the surface seawater.</title>
        <authorList>
            <person name="Wu Y.-H."/>
            <person name="Cheng H."/>
            <person name="Jin X.-B."/>
            <person name="Wang C.-S."/>
            <person name="Xu X.-W."/>
        </authorList>
    </citation>
    <scope>NUCLEOTIDE SEQUENCE [LARGE SCALE GENOMIC DNA]</scope>
    <source>
        <strain evidence="2 3">JCM 12483</strain>
    </source>
</reference>